<dbReference type="Proteomes" id="UP000003089">
    <property type="component" value="Unassembled WGS sequence"/>
</dbReference>
<dbReference type="PROSITE" id="PS00041">
    <property type="entry name" value="HTH_ARAC_FAMILY_1"/>
    <property type="match status" value="1"/>
</dbReference>
<dbReference type="InterPro" id="IPR011006">
    <property type="entry name" value="CheY-like_superfamily"/>
</dbReference>
<protein>
    <recommendedName>
        <fullName evidence="4">HTH araC/xylS-type domain-containing protein</fullName>
    </recommendedName>
</protein>
<name>I9SFD1_9BACE</name>
<dbReference type="AlphaFoldDB" id="I9SFD1"/>
<dbReference type="SMART" id="SM00342">
    <property type="entry name" value="HTH_ARAC"/>
    <property type="match status" value="1"/>
</dbReference>
<dbReference type="InterPro" id="IPR036890">
    <property type="entry name" value="HATPase_C_sf"/>
</dbReference>
<accession>I9SFD1</accession>
<evidence type="ECO:0000256" key="3">
    <source>
        <dbReference type="ARBA" id="ARBA00023163"/>
    </source>
</evidence>
<dbReference type="PATRIC" id="fig|997884.3.peg.374"/>
<keyword evidence="2" id="KW-0238">DNA-binding</keyword>
<dbReference type="InterPro" id="IPR009057">
    <property type="entry name" value="Homeodomain-like_sf"/>
</dbReference>
<dbReference type="SUPFAM" id="SSF55874">
    <property type="entry name" value="ATPase domain of HSP90 chaperone/DNA topoisomerase II/histidine kinase"/>
    <property type="match status" value="1"/>
</dbReference>
<dbReference type="STRING" id="997884.HMPREF1068_00354"/>
<feature type="domain" description="HTH araC/xylS-type" evidence="4">
    <location>
        <begin position="494"/>
        <end position="593"/>
    </location>
</feature>
<keyword evidence="3" id="KW-0804">Transcription</keyword>
<comment type="caution">
    <text evidence="5">The sequence shown here is derived from an EMBL/GenBank/DDBJ whole genome shotgun (WGS) entry which is preliminary data.</text>
</comment>
<dbReference type="InterPro" id="IPR018060">
    <property type="entry name" value="HTH_AraC"/>
</dbReference>
<keyword evidence="1" id="KW-0805">Transcription regulation</keyword>
<dbReference type="PROSITE" id="PS01124">
    <property type="entry name" value="HTH_ARAC_FAMILY_2"/>
    <property type="match status" value="1"/>
</dbReference>
<dbReference type="GO" id="GO:0043565">
    <property type="term" value="F:sequence-specific DNA binding"/>
    <property type="evidence" value="ECO:0007669"/>
    <property type="project" value="InterPro"/>
</dbReference>
<dbReference type="eggNOG" id="COG5002">
    <property type="taxonomic scope" value="Bacteria"/>
</dbReference>
<dbReference type="HOGENOM" id="CLU_475438_0_0_10"/>
<dbReference type="InterPro" id="IPR018062">
    <property type="entry name" value="HTH_AraC-typ_CS"/>
</dbReference>
<evidence type="ECO:0000259" key="4">
    <source>
        <dbReference type="PROSITE" id="PS01124"/>
    </source>
</evidence>
<dbReference type="SUPFAM" id="SSF46689">
    <property type="entry name" value="Homeodomain-like"/>
    <property type="match status" value="1"/>
</dbReference>
<evidence type="ECO:0000256" key="2">
    <source>
        <dbReference type="ARBA" id="ARBA00023125"/>
    </source>
</evidence>
<gene>
    <name evidence="5" type="ORF">HMPREF1068_00354</name>
</gene>
<dbReference type="PANTHER" id="PTHR43280:SF2">
    <property type="entry name" value="HTH-TYPE TRANSCRIPTIONAL REGULATOR EXSA"/>
    <property type="match status" value="1"/>
</dbReference>
<organism evidence="5 6">
    <name type="scientific">Bacteroides nordii CL02T12C05</name>
    <dbReference type="NCBI Taxonomy" id="997884"/>
    <lineage>
        <taxon>Bacteria</taxon>
        <taxon>Pseudomonadati</taxon>
        <taxon>Bacteroidota</taxon>
        <taxon>Bacteroidia</taxon>
        <taxon>Bacteroidales</taxon>
        <taxon>Bacteroidaceae</taxon>
        <taxon>Bacteroides</taxon>
    </lineage>
</organism>
<reference evidence="5 6" key="1">
    <citation type="submission" date="2012-02" db="EMBL/GenBank/DDBJ databases">
        <title>The Genome Sequence of Bacteroides nordii CL02T12C05.</title>
        <authorList>
            <consortium name="The Broad Institute Genome Sequencing Platform"/>
            <person name="Earl A."/>
            <person name="Ward D."/>
            <person name="Feldgarden M."/>
            <person name="Gevers D."/>
            <person name="Zitomersky N.L."/>
            <person name="Coyne M.J."/>
            <person name="Comstock L.E."/>
            <person name="Young S.K."/>
            <person name="Zeng Q."/>
            <person name="Gargeya S."/>
            <person name="Fitzgerald M."/>
            <person name="Haas B."/>
            <person name="Abouelleil A."/>
            <person name="Alvarado L."/>
            <person name="Arachchi H.M."/>
            <person name="Berlin A."/>
            <person name="Chapman S.B."/>
            <person name="Gearin G."/>
            <person name="Goldberg J."/>
            <person name="Griggs A."/>
            <person name="Gujja S."/>
            <person name="Hansen M."/>
            <person name="Heiman D."/>
            <person name="Howarth C."/>
            <person name="Larimer J."/>
            <person name="Lui A."/>
            <person name="MacDonald P.J.P."/>
            <person name="McCowen C."/>
            <person name="Montmayeur A."/>
            <person name="Murphy C."/>
            <person name="Neiman D."/>
            <person name="Pearson M."/>
            <person name="Priest M."/>
            <person name="Roberts A."/>
            <person name="Saif S."/>
            <person name="Shea T."/>
            <person name="Sisk P."/>
            <person name="Stolte C."/>
            <person name="Sykes S."/>
            <person name="Wortman J."/>
            <person name="Nusbaum C."/>
            <person name="Birren B."/>
        </authorList>
    </citation>
    <scope>NUCLEOTIDE SEQUENCE [LARGE SCALE GENOMIC DNA]</scope>
    <source>
        <strain evidence="5 6">CL02T12C05</strain>
    </source>
</reference>
<dbReference type="SUPFAM" id="SSF52172">
    <property type="entry name" value="CheY-like"/>
    <property type="match status" value="1"/>
</dbReference>
<dbReference type="PANTHER" id="PTHR43280">
    <property type="entry name" value="ARAC-FAMILY TRANSCRIPTIONAL REGULATOR"/>
    <property type="match status" value="1"/>
</dbReference>
<evidence type="ECO:0000256" key="1">
    <source>
        <dbReference type="ARBA" id="ARBA00023015"/>
    </source>
</evidence>
<dbReference type="Gene3D" id="3.30.565.10">
    <property type="entry name" value="Histidine kinase-like ATPase, C-terminal domain"/>
    <property type="match status" value="1"/>
</dbReference>
<sequence>MRLDFIFLLIVLQSVRLSGVYPGFLIFAQLSGEECFIDQHQVVSTLVESLWSTLWFHPLDTLVIGILISLMAYNRIIHNKQLLSHEKLGISLSIIDKAQTPMTLIQNLLEDLTSDTIPESVSKKAKQALGHINYVIDCHKNVIALSAMKEIMHPGFSTTEFELYTYLALITDQCRVYANIHRIQLNVSKSFNYLSCHVNEIAMTTALRCLLNKVIDNTPCDSCIDIRVSHLNDQWSLQITNCPKCENKYERLFTLIFGPGLVHRYGSLRLVKKVIHLHGGKLIVNSRGRVVTFQIIVPLNCNITKQPVPENCVQNGDKAVCVNGKGEVNDVKLPLESDKAPFVLLVMADKELSDYLNETFSTSFRMTTLEKPEQVFSFSGLSIPDAIIIDETVNGTYGDELCSQIKSDANMANVPVVLLINSDDNESYLTHIHCGADKLERRMVNICKLKADIRMLIARHTLQRERLKELLAKNSSAVLPEMVTKDDENILFMNKVQKFLEENLFERKYTIKMLSADMGMSRTKFYSKMTEIIGKAPEYYILAFKMDKARTLLATQRYSVTEVATMVGYCDAKYFGKKFKEFYRVSPSKYIENVIG</sequence>
<dbReference type="eggNOG" id="COG0745">
    <property type="taxonomic scope" value="Bacteria"/>
</dbReference>
<dbReference type="Pfam" id="PF12833">
    <property type="entry name" value="HTH_18"/>
    <property type="match status" value="1"/>
</dbReference>
<dbReference type="Gene3D" id="3.40.50.2300">
    <property type="match status" value="1"/>
</dbReference>
<keyword evidence="6" id="KW-1185">Reference proteome</keyword>
<dbReference type="Gene3D" id="1.10.10.60">
    <property type="entry name" value="Homeodomain-like"/>
    <property type="match status" value="1"/>
</dbReference>
<dbReference type="EMBL" id="AGXS01000003">
    <property type="protein sequence ID" value="EIY54641.1"/>
    <property type="molecule type" value="Genomic_DNA"/>
</dbReference>
<proteinExistence type="predicted"/>
<evidence type="ECO:0000313" key="6">
    <source>
        <dbReference type="Proteomes" id="UP000003089"/>
    </source>
</evidence>
<dbReference type="GO" id="GO:0003700">
    <property type="term" value="F:DNA-binding transcription factor activity"/>
    <property type="evidence" value="ECO:0007669"/>
    <property type="project" value="InterPro"/>
</dbReference>
<evidence type="ECO:0000313" key="5">
    <source>
        <dbReference type="EMBL" id="EIY54641.1"/>
    </source>
</evidence>